<organism evidence="10 11">
    <name type="scientific">Oldenlandia corymbosa var. corymbosa</name>
    <dbReference type="NCBI Taxonomy" id="529605"/>
    <lineage>
        <taxon>Eukaryota</taxon>
        <taxon>Viridiplantae</taxon>
        <taxon>Streptophyta</taxon>
        <taxon>Embryophyta</taxon>
        <taxon>Tracheophyta</taxon>
        <taxon>Spermatophyta</taxon>
        <taxon>Magnoliopsida</taxon>
        <taxon>eudicotyledons</taxon>
        <taxon>Gunneridae</taxon>
        <taxon>Pentapetalae</taxon>
        <taxon>asterids</taxon>
        <taxon>lamiids</taxon>
        <taxon>Gentianales</taxon>
        <taxon>Rubiaceae</taxon>
        <taxon>Rubioideae</taxon>
        <taxon>Spermacoceae</taxon>
        <taxon>Hedyotis-Oldenlandia complex</taxon>
        <taxon>Oldenlandia</taxon>
    </lineage>
</organism>
<dbReference type="InterPro" id="IPR014854">
    <property type="entry name" value="Nse4_C"/>
</dbReference>
<evidence type="ECO:0000259" key="9">
    <source>
        <dbReference type="Pfam" id="PF08743"/>
    </source>
</evidence>
<comment type="subunit">
    <text evidence="7">Component of the SMC5-SMC6 complex.</text>
</comment>
<gene>
    <name evidence="10" type="ORF">OLC1_LOCUS15118</name>
</gene>
<proteinExistence type="inferred from homology"/>
<dbReference type="GO" id="GO:0005634">
    <property type="term" value="C:nucleus"/>
    <property type="evidence" value="ECO:0007669"/>
    <property type="project" value="UniProtKB-SubCell"/>
</dbReference>
<feature type="domain" description="Non-structural maintenance of chromosome element 4 C-terminal" evidence="9">
    <location>
        <begin position="211"/>
        <end position="298"/>
    </location>
</feature>
<feature type="region of interest" description="Disordered" evidence="8">
    <location>
        <begin position="1"/>
        <end position="20"/>
    </location>
</feature>
<dbReference type="EMBL" id="OX459122">
    <property type="protein sequence ID" value="CAI9106651.1"/>
    <property type="molecule type" value="Genomic_DNA"/>
</dbReference>
<dbReference type="AlphaFoldDB" id="A0AAV1DGW1"/>
<dbReference type="GO" id="GO:0030915">
    <property type="term" value="C:Smc5-Smc6 complex"/>
    <property type="evidence" value="ECO:0007669"/>
    <property type="project" value="UniProtKB-UniRule"/>
</dbReference>
<keyword evidence="5 7" id="KW-0234">DNA repair</keyword>
<evidence type="ECO:0000256" key="8">
    <source>
        <dbReference type="SAM" id="MobiDB-lite"/>
    </source>
</evidence>
<keyword evidence="4 7" id="KW-0233">DNA recombination</keyword>
<keyword evidence="3 7" id="KW-0227">DNA damage</keyword>
<evidence type="ECO:0000256" key="7">
    <source>
        <dbReference type="RuleBase" id="RU365071"/>
    </source>
</evidence>
<comment type="function">
    <text evidence="7">Component of the SMC5-SMC6 complex, that promotes sister chromatid alignment after DNA damage and facilitates double-stranded DNA breaks (DSBs) repair via homologous recombination between sister chromatids.</text>
</comment>
<evidence type="ECO:0000256" key="1">
    <source>
        <dbReference type="ARBA" id="ARBA00004123"/>
    </source>
</evidence>
<keyword evidence="11" id="KW-1185">Reference proteome</keyword>
<sequence>MKEREKGIDMEKRRRKHIEEKETEPYRRGLRFGYITLQNRINEDREDIASANSSKFVSIINDVEKLHEQVVKPREQVSDAEVLLGLTNTLFNAAKSHGLGSITPSDFVTSLIKQFGVGNVGESENITNTLRWKDIGIAATPIFKKARGCLTMIGPMENLFLKQRKVYGRRRQEAKLCIIPKEVSSAVEEVDLNTEKNIAVMFGILRKHKTLKLEHLILNRHSFAQTIENLFALSFLVKDGRVAVKVDDVTGSQIVSARNAPSRNRIVSEEVKYRHFVFRLDFPDWKLMIDHVPEGQELMSHRSDSETSHEEKLKPKEADQGFLGSGGQMMTDHPSGFTGEEEFETKMVLQIASESDTQHKA</sequence>
<name>A0AAV1DGW1_OLDCO</name>
<comment type="subcellular location">
    <subcellularLocation>
        <location evidence="1 7">Nucleus</location>
    </subcellularLocation>
</comment>
<feature type="compositionally biased region" description="Basic and acidic residues" evidence="8">
    <location>
        <begin position="298"/>
        <end position="319"/>
    </location>
</feature>
<accession>A0AAV1DGW1</accession>
<dbReference type="GO" id="GO:0006281">
    <property type="term" value="P:DNA repair"/>
    <property type="evidence" value="ECO:0007669"/>
    <property type="project" value="UniProtKB-UniRule"/>
</dbReference>
<evidence type="ECO:0000256" key="5">
    <source>
        <dbReference type="ARBA" id="ARBA00023204"/>
    </source>
</evidence>
<evidence type="ECO:0000313" key="10">
    <source>
        <dbReference type="EMBL" id="CAI9106651.1"/>
    </source>
</evidence>
<evidence type="ECO:0000256" key="4">
    <source>
        <dbReference type="ARBA" id="ARBA00023172"/>
    </source>
</evidence>
<feature type="region of interest" description="Disordered" evidence="8">
    <location>
        <begin position="298"/>
        <end position="338"/>
    </location>
</feature>
<dbReference type="PANTHER" id="PTHR16140">
    <property type="entry name" value="NON-STRUCTURAL MAINTENANCE OF CHROMOSOMES ELEMENT 4"/>
    <property type="match status" value="1"/>
</dbReference>
<evidence type="ECO:0000313" key="11">
    <source>
        <dbReference type="Proteomes" id="UP001161247"/>
    </source>
</evidence>
<evidence type="ECO:0000256" key="2">
    <source>
        <dbReference type="ARBA" id="ARBA00008997"/>
    </source>
</evidence>
<dbReference type="Pfam" id="PF08743">
    <property type="entry name" value="Nse4_C"/>
    <property type="match status" value="1"/>
</dbReference>
<dbReference type="Proteomes" id="UP001161247">
    <property type="component" value="Chromosome 5"/>
</dbReference>
<protein>
    <recommendedName>
        <fullName evidence="7">Non-structural maintenance of chromosomes element 4</fullName>
    </recommendedName>
</protein>
<comment type="similarity">
    <text evidence="2 7">Belongs to the NSE4 family.</text>
</comment>
<reference evidence="10" key="1">
    <citation type="submission" date="2023-03" db="EMBL/GenBank/DDBJ databases">
        <authorList>
            <person name="Julca I."/>
        </authorList>
    </citation>
    <scope>NUCLEOTIDE SEQUENCE</scope>
</reference>
<dbReference type="InterPro" id="IPR027786">
    <property type="entry name" value="Nse4/EID"/>
</dbReference>
<evidence type="ECO:0000256" key="3">
    <source>
        <dbReference type="ARBA" id="ARBA00022763"/>
    </source>
</evidence>
<dbReference type="GO" id="GO:0006310">
    <property type="term" value="P:DNA recombination"/>
    <property type="evidence" value="ECO:0007669"/>
    <property type="project" value="UniProtKB-UniRule"/>
</dbReference>
<evidence type="ECO:0000256" key="6">
    <source>
        <dbReference type="ARBA" id="ARBA00023242"/>
    </source>
</evidence>
<dbReference type="PANTHER" id="PTHR16140:SF0">
    <property type="entry name" value="NON-STRUCTURAL MAINTENANCE OF CHROMOSOMES ELEMENT 4"/>
    <property type="match status" value="1"/>
</dbReference>
<keyword evidence="6 7" id="KW-0539">Nucleus</keyword>